<dbReference type="EMBL" id="HBEC01036282">
    <property type="protein sequence ID" value="CAD8302984.1"/>
    <property type="molecule type" value="Transcribed_RNA"/>
</dbReference>
<proteinExistence type="inferred from homology"/>
<keyword evidence="2 7" id="KW-0812">Transmembrane</keyword>
<feature type="transmembrane region" description="Helical" evidence="7">
    <location>
        <begin position="179"/>
        <end position="200"/>
    </location>
</feature>
<evidence type="ECO:0000256" key="2">
    <source>
        <dbReference type="ARBA" id="ARBA00022692"/>
    </source>
</evidence>
<feature type="transmembrane region" description="Helical" evidence="7">
    <location>
        <begin position="306"/>
        <end position="325"/>
    </location>
</feature>
<feature type="transmembrane region" description="Helical" evidence="7">
    <location>
        <begin position="220"/>
        <end position="241"/>
    </location>
</feature>
<gene>
    <name evidence="8" type="ORF">CEUR00632_LOCUS16848</name>
</gene>
<keyword evidence="4 7" id="KW-0472">Membrane</keyword>
<feature type="compositionally biased region" description="Low complexity" evidence="6">
    <location>
        <begin position="1"/>
        <end position="14"/>
    </location>
</feature>
<dbReference type="Pfam" id="PF01226">
    <property type="entry name" value="Form_Nir_trans"/>
    <property type="match status" value="1"/>
</dbReference>
<sequence>MQVQQQRQRQQQQQHPRMPGVLTRRRVDAASAAASAGTVATSEALAASNGEAQQQQQKPLVVNIPEQRPSVLPPAAAYEGMVNAGAAKAAMPGPKIFLLGIMAGAYIAFGSLFMLGVGGLMPELMGSNPGLWKLVYALVYPVGLGMVVLGGGELFTGNNAVVASALIEKKCTLSGLAKNWLLSYAGNFVGSMLMVALVFGSGVLADNPMPAAAAANKCGLSFGVALVRGVLANWLVCIAVLQAGASSSLGGKMLAVWPPITTFIALGFEHAVANMFIVPIGILLGAKVTFAEFVVNNLIPVTIGNILAGVVGTSFLYAATFGVWAKPKGA</sequence>
<dbReference type="GO" id="GO:0015499">
    <property type="term" value="F:formate transmembrane transporter activity"/>
    <property type="evidence" value="ECO:0007669"/>
    <property type="project" value="TreeGrafter"/>
</dbReference>
<feature type="transmembrane region" description="Helical" evidence="7">
    <location>
        <begin position="138"/>
        <end position="167"/>
    </location>
</feature>
<evidence type="ECO:0008006" key="9">
    <source>
        <dbReference type="Google" id="ProtNLM"/>
    </source>
</evidence>
<organism evidence="8">
    <name type="scientific">Chlamydomonas euryale</name>
    <dbReference type="NCBI Taxonomy" id="1486919"/>
    <lineage>
        <taxon>Eukaryota</taxon>
        <taxon>Viridiplantae</taxon>
        <taxon>Chlorophyta</taxon>
        <taxon>core chlorophytes</taxon>
        <taxon>Chlorophyceae</taxon>
        <taxon>CS clade</taxon>
        <taxon>Chlamydomonadales</taxon>
        <taxon>Chlamydomonadaceae</taxon>
        <taxon>Chlamydomonas</taxon>
    </lineage>
</organism>
<evidence type="ECO:0000256" key="3">
    <source>
        <dbReference type="ARBA" id="ARBA00022989"/>
    </source>
</evidence>
<comment type="similarity">
    <text evidence="5">Belongs to the FNT transporter (TC 1.A.16) family.</text>
</comment>
<dbReference type="GO" id="GO:0005886">
    <property type="term" value="C:plasma membrane"/>
    <property type="evidence" value="ECO:0007669"/>
    <property type="project" value="TreeGrafter"/>
</dbReference>
<dbReference type="InterPro" id="IPR024002">
    <property type="entry name" value="For/NO2_transpt_CS"/>
</dbReference>
<name>A0A7R9VRU7_9CHLO</name>
<evidence type="ECO:0000256" key="1">
    <source>
        <dbReference type="ARBA" id="ARBA00004141"/>
    </source>
</evidence>
<protein>
    <recommendedName>
        <fullName evidence="9">Formate/nitrite transporter</fullName>
    </recommendedName>
</protein>
<accession>A0A7R9VRU7</accession>
<evidence type="ECO:0000256" key="6">
    <source>
        <dbReference type="SAM" id="MobiDB-lite"/>
    </source>
</evidence>
<keyword evidence="3 7" id="KW-1133">Transmembrane helix</keyword>
<reference evidence="8" key="1">
    <citation type="submission" date="2021-01" db="EMBL/GenBank/DDBJ databases">
        <authorList>
            <person name="Corre E."/>
            <person name="Pelletier E."/>
            <person name="Niang G."/>
            <person name="Scheremetjew M."/>
            <person name="Finn R."/>
            <person name="Kale V."/>
            <person name="Holt S."/>
            <person name="Cochrane G."/>
            <person name="Meng A."/>
            <person name="Brown T."/>
            <person name="Cohen L."/>
        </authorList>
    </citation>
    <scope>NUCLEOTIDE SEQUENCE</scope>
    <source>
        <strain evidence="8">CCMP219</strain>
    </source>
</reference>
<evidence type="ECO:0000256" key="5">
    <source>
        <dbReference type="ARBA" id="ARBA00049660"/>
    </source>
</evidence>
<dbReference type="InterPro" id="IPR023271">
    <property type="entry name" value="Aquaporin-like"/>
</dbReference>
<dbReference type="PANTHER" id="PTHR30520:SF6">
    <property type="entry name" value="FORMATE_NITRATE FAMILY TRANSPORTER (EUROFUNG)"/>
    <property type="match status" value="1"/>
</dbReference>
<feature type="transmembrane region" description="Helical" evidence="7">
    <location>
        <begin position="262"/>
        <end position="286"/>
    </location>
</feature>
<dbReference type="Gene3D" id="1.20.1080.10">
    <property type="entry name" value="Glycerol uptake facilitator protein"/>
    <property type="match status" value="1"/>
</dbReference>
<dbReference type="PANTHER" id="PTHR30520">
    <property type="entry name" value="FORMATE TRANSPORTER-RELATED"/>
    <property type="match status" value="1"/>
</dbReference>
<evidence type="ECO:0000256" key="7">
    <source>
        <dbReference type="SAM" id="Phobius"/>
    </source>
</evidence>
<evidence type="ECO:0000256" key="4">
    <source>
        <dbReference type="ARBA" id="ARBA00023136"/>
    </source>
</evidence>
<evidence type="ECO:0000313" key="8">
    <source>
        <dbReference type="EMBL" id="CAD8302984.1"/>
    </source>
</evidence>
<dbReference type="AlphaFoldDB" id="A0A7R9VRU7"/>
<dbReference type="InterPro" id="IPR000292">
    <property type="entry name" value="For/NO2_transpt"/>
</dbReference>
<comment type="subcellular location">
    <subcellularLocation>
        <location evidence="1">Membrane</location>
        <topology evidence="1">Multi-pass membrane protein</topology>
    </subcellularLocation>
</comment>
<dbReference type="PROSITE" id="PS01005">
    <property type="entry name" value="FORMATE_NITRITE_TP_1"/>
    <property type="match status" value="1"/>
</dbReference>
<feature type="region of interest" description="Disordered" evidence="6">
    <location>
        <begin position="1"/>
        <end position="35"/>
    </location>
</feature>
<feature type="transmembrane region" description="Helical" evidence="7">
    <location>
        <begin position="96"/>
        <end position="118"/>
    </location>
</feature>